<comment type="caution">
    <text evidence="1">The sequence shown here is derived from an EMBL/GenBank/DDBJ whole genome shotgun (WGS) entry which is preliminary data.</text>
</comment>
<gene>
    <name evidence="1" type="ORF">O3P16_09180</name>
</gene>
<protein>
    <submittedName>
        <fullName evidence="1">Uncharacterized protein</fullName>
    </submittedName>
</protein>
<proteinExistence type="predicted"/>
<evidence type="ECO:0000313" key="1">
    <source>
        <dbReference type="EMBL" id="MDA3614977.1"/>
    </source>
</evidence>
<dbReference type="RefSeq" id="WP_407031302.1">
    <property type="nucleotide sequence ID" value="NZ_JAQGEF010000009.1"/>
</dbReference>
<evidence type="ECO:0000313" key="2">
    <source>
        <dbReference type="Proteomes" id="UP001210231"/>
    </source>
</evidence>
<dbReference type="Proteomes" id="UP001210231">
    <property type="component" value="Unassembled WGS sequence"/>
</dbReference>
<dbReference type="EMBL" id="JAQGEF010000009">
    <property type="protein sequence ID" value="MDA3614977.1"/>
    <property type="molecule type" value="Genomic_DNA"/>
</dbReference>
<keyword evidence="2" id="KW-1185">Reference proteome</keyword>
<reference evidence="1 2" key="1">
    <citation type="submission" date="2022-12" db="EMBL/GenBank/DDBJ databases">
        <title>Chitinophagaceae gen. sp. nov., a new member of the family Chitinophagaceae, isolated from soil in a chemical factory.</title>
        <authorList>
            <person name="Ke Z."/>
        </authorList>
    </citation>
    <scope>NUCLEOTIDE SEQUENCE [LARGE SCALE GENOMIC DNA]</scope>
    <source>
        <strain evidence="1 2">LY-5</strain>
    </source>
</reference>
<sequence>MPPPVTNTTSGVPVSSSAIPKKGMSLMDMLKQKQKEEAAELAKKVTREPNLEEVIAIWGTYTEKLKVDLKHSAVTSFNLAKLRVEGLRVIATSVTSINQKFIDIEATNLLENFKNHFFNMDIKFEMEVVEEVNEAPKEIAPKFLSGQDRYRLMATEYPMVRLLRDKLRLEISY</sequence>
<organism evidence="1 2">
    <name type="scientific">Polluticaenibacter yanchengensis</name>
    <dbReference type="NCBI Taxonomy" id="3014562"/>
    <lineage>
        <taxon>Bacteria</taxon>
        <taxon>Pseudomonadati</taxon>
        <taxon>Bacteroidota</taxon>
        <taxon>Chitinophagia</taxon>
        <taxon>Chitinophagales</taxon>
        <taxon>Chitinophagaceae</taxon>
        <taxon>Polluticaenibacter</taxon>
    </lineage>
</organism>
<name>A0ABT4UJG0_9BACT</name>
<accession>A0ABT4UJG0</accession>